<keyword evidence="4" id="KW-1185">Reference proteome</keyword>
<name>A0A9W9X6W2_9EURO</name>
<gene>
    <name evidence="3" type="ORF">N7539_005556</name>
</gene>
<reference evidence="3" key="1">
    <citation type="submission" date="2022-12" db="EMBL/GenBank/DDBJ databases">
        <authorList>
            <person name="Petersen C."/>
        </authorList>
    </citation>
    <scope>NUCLEOTIDE SEQUENCE</scope>
    <source>
        <strain evidence="3">IBT 30728</strain>
    </source>
</reference>
<accession>A0A9W9X6W2</accession>
<feature type="domain" description="Apple" evidence="2">
    <location>
        <begin position="24"/>
        <end position="96"/>
    </location>
</feature>
<evidence type="ECO:0000256" key="1">
    <source>
        <dbReference type="SAM" id="SignalP"/>
    </source>
</evidence>
<proteinExistence type="predicted"/>
<protein>
    <recommendedName>
        <fullName evidence="2">Apple domain-containing protein</fullName>
    </recommendedName>
</protein>
<comment type="caution">
    <text evidence="3">The sequence shown here is derived from an EMBL/GenBank/DDBJ whole genome shotgun (WGS) entry which is preliminary data.</text>
</comment>
<sequence length="147" mass="16113">MAYLHSLLLITTLAVRGSQAASDCPDSVQNKTIAYFNSAPMTFSYELATASDCQKWCEKLPACQAWIYVEQSNQCDLHRTPALSVSDNAGFIFGGCMPDAVNASTKLAPTPTPSLHPSLLRTPAASDTVASIHTKRDLFRHKHKHRH</sequence>
<evidence type="ECO:0000313" key="3">
    <source>
        <dbReference type="EMBL" id="KAJ5485568.1"/>
    </source>
</evidence>
<keyword evidence="1" id="KW-0732">Signal</keyword>
<dbReference type="GeneID" id="81625407"/>
<evidence type="ECO:0000259" key="2">
    <source>
        <dbReference type="PROSITE" id="PS50948"/>
    </source>
</evidence>
<feature type="chain" id="PRO_5040992963" description="Apple domain-containing protein" evidence="1">
    <location>
        <begin position="21"/>
        <end position="147"/>
    </location>
</feature>
<organism evidence="3 4">
    <name type="scientific">Penicillium diatomitis</name>
    <dbReference type="NCBI Taxonomy" id="2819901"/>
    <lineage>
        <taxon>Eukaryota</taxon>
        <taxon>Fungi</taxon>
        <taxon>Dikarya</taxon>
        <taxon>Ascomycota</taxon>
        <taxon>Pezizomycotina</taxon>
        <taxon>Eurotiomycetes</taxon>
        <taxon>Eurotiomycetidae</taxon>
        <taxon>Eurotiales</taxon>
        <taxon>Aspergillaceae</taxon>
        <taxon>Penicillium</taxon>
    </lineage>
</organism>
<dbReference type="Proteomes" id="UP001148312">
    <property type="component" value="Unassembled WGS sequence"/>
</dbReference>
<dbReference type="Gene3D" id="3.50.4.10">
    <property type="entry name" value="Hepatocyte Growth Factor"/>
    <property type="match status" value="1"/>
</dbReference>
<dbReference type="RefSeq" id="XP_056790352.1">
    <property type="nucleotide sequence ID" value="XM_056935158.1"/>
</dbReference>
<dbReference type="PROSITE" id="PS50948">
    <property type="entry name" value="PAN"/>
    <property type="match status" value="1"/>
</dbReference>
<feature type="signal peptide" evidence="1">
    <location>
        <begin position="1"/>
        <end position="20"/>
    </location>
</feature>
<reference evidence="3" key="2">
    <citation type="journal article" date="2023" name="IMA Fungus">
        <title>Comparative genomic study of the Penicillium genus elucidates a diverse pangenome and 15 lateral gene transfer events.</title>
        <authorList>
            <person name="Petersen C."/>
            <person name="Sorensen T."/>
            <person name="Nielsen M.R."/>
            <person name="Sondergaard T.E."/>
            <person name="Sorensen J.L."/>
            <person name="Fitzpatrick D.A."/>
            <person name="Frisvad J.C."/>
            <person name="Nielsen K.L."/>
        </authorList>
    </citation>
    <scope>NUCLEOTIDE SEQUENCE</scope>
    <source>
        <strain evidence="3">IBT 30728</strain>
    </source>
</reference>
<dbReference type="AlphaFoldDB" id="A0A9W9X6W2"/>
<evidence type="ECO:0000313" key="4">
    <source>
        <dbReference type="Proteomes" id="UP001148312"/>
    </source>
</evidence>
<dbReference type="EMBL" id="JAPWDQ010000005">
    <property type="protein sequence ID" value="KAJ5485568.1"/>
    <property type="molecule type" value="Genomic_DNA"/>
</dbReference>
<dbReference type="Pfam" id="PF00024">
    <property type="entry name" value="PAN_1"/>
    <property type="match status" value="1"/>
</dbReference>
<dbReference type="InterPro" id="IPR003609">
    <property type="entry name" value="Pan_app"/>
</dbReference>
<dbReference type="SUPFAM" id="SSF57414">
    <property type="entry name" value="Hairpin loop containing domain-like"/>
    <property type="match status" value="1"/>
</dbReference>